<reference evidence="3 4" key="1">
    <citation type="submission" date="2009-01" db="EMBL/GenBank/DDBJ databases">
        <title>Complete sequence of Clostridium cellulolyticum H10.</title>
        <authorList>
            <consortium name="US DOE Joint Genome Institute"/>
            <person name="Lucas S."/>
            <person name="Copeland A."/>
            <person name="Lapidus A."/>
            <person name="Glavina del Rio T."/>
            <person name="Dalin E."/>
            <person name="Tice H."/>
            <person name="Bruce D."/>
            <person name="Goodwin L."/>
            <person name="Pitluck S."/>
            <person name="Chertkov O."/>
            <person name="Saunders E."/>
            <person name="Brettin T."/>
            <person name="Detter J.C."/>
            <person name="Han C."/>
            <person name="Larimer F."/>
            <person name="Land M."/>
            <person name="Hauser L."/>
            <person name="Kyrpides N."/>
            <person name="Ivanova N."/>
            <person name="Zhou J."/>
            <person name="Richardson P."/>
        </authorList>
    </citation>
    <scope>NUCLEOTIDE SEQUENCE [LARGE SCALE GENOMIC DNA]</scope>
    <source>
        <strain evidence="4">ATCC 35319 / DSM 5812 / JCM 6584 / H10</strain>
    </source>
</reference>
<keyword evidence="2" id="KW-0812">Transmembrane</keyword>
<dbReference type="KEGG" id="cce:Ccel_0239"/>
<keyword evidence="2" id="KW-1133">Transmembrane helix</keyword>
<feature type="compositionally biased region" description="Low complexity" evidence="1">
    <location>
        <begin position="34"/>
        <end position="110"/>
    </location>
</feature>
<accession>B8I546</accession>
<feature type="transmembrane region" description="Helical" evidence="2">
    <location>
        <begin position="301"/>
        <end position="319"/>
    </location>
</feature>
<dbReference type="EMBL" id="CP001348">
    <property type="protein sequence ID" value="ACL74626.1"/>
    <property type="molecule type" value="Genomic_DNA"/>
</dbReference>
<dbReference type="HOGENOM" id="CLU_867937_0_0_9"/>
<dbReference type="eggNOG" id="ENOG5033RMZ">
    <property type="taxonomic scope" value="Bacteria"/>
</dbReference>
<dbReference type="OrthoDB" id="1739503at2"/>
<dbReference type="Proteomes" id="UP000001349">
    <property type="component" value="Chromosome"/>
</dbReference>
<protein>
    <submittedName>
        <fullName evidence="3">Uncharacterized protein</fullName>
    </submittedName>
</protein>
<feature type="region of interest" description="Disordered" evidence="1">
    <location>
        <begin position="34"/>
        <end position="116"/>
    </location>
</feature>
<name>B8I546_RUMCH</name>
<dbReference type="AlphaFoldDB" id="B8I546"/>
<keyword evidence="4" id="KW-1185">Reference proteome</keyword>
<keyword evidence="2" id="KW-0472">Membrane</keyword>
<evidence type="ECO:0000256" key="2">
    <source>
        <dbReference type="SAM" id="Phobius"/>
    </source>
</evidence>
<gene>
    <name evidence="3" type="ordered locus">Ccel_0239</name>
</gene>
<proteinExistence type="predicted"/>
<evidence type="ECO:0000256" key="1">
    <source>
        <dbReference type="SAM" id="MobiDB-lite"/>
    </source>
</evidence>
<organism evidence="3 4">
    <name type="scientific">Ruminiclostridium cellulolyticum (strain ATCC 35319 / DSM 5812 / JCM 6584 / H10)</name>
    <name type="common">Clostridium cellulolyticum</name>
    <dbReference type="NCBI Taxonomy" id="394503"/>
    <lineage>
        <taxon>Bacteria</taxon>
        <taxon>Bacillati</taxon>
        <taxon>Bacillota</taxon>
        <taxon>Clostridia</taxon>
        <taxon>Eubacteriales</taxon>
        <taxon>Oscillospiraceae</taxon>
        <taxon>Ruminiclostridium</taxon>
    </lineage>
</organism>
<evidence type="ECO:0000313" key="4">
    <source>
        <dbReference type="Proteomes" id="UP000001349"/>
    </source>
</evidence>
<evidence type="ECO:0000313" key="3">
    <source>
        <dbReference type="EMBL" id="ACL74626.1"/>
    </source>
</evidence>
<sequence length="336" mass="38679" precursor="true">MKKRILAILLIFAFVSVSFIEADAKGLRSFSRSSKSFSKSYSGYKSSSRNSSIFGSSRSKSSTSKSKSKSSGLFSSSKSKSSGSTKNSNSRSIPGSKSYTESSSKKTNTSGFTAKASSKKKSYMQDTYKSQISNKNYKTYKQKLNNQQQKVYNDSMKRSYGSNSRKMNFEDAMRTRTSRMNVFNNRPIFINVNRSIFGSPFSYGYAYVGPWDLWFLMRASDMFWYHHWNEISPYRNYFDQNQYRQLENRVEKLEKQGVQRDPNYMEEGVDPDLQLSQQYQEQNPENVYYTDKYPTNSSRNTGAVVVVIIITSVGLIIVIRKLSKPKPKKPRHSRVY</sequence>
<dbReference type="STRING" id="394503.Ccel_0239"/>
<dbReference type="RefSeq" id="WP_012634691.1">
    <property type="nucleotide sequence ID" value="NC_011898.1"/>
</dbReference>